<comment type="caution">
    <text evidence="1">The sequence shown here is derived from an EMBL/GenBank/DDBJ whole genome shotgun (WGS) entry which is preliminary data.</text>
</comment>
<accession>A0ABR5AAZ4</accession>
<reference evidence="1 2" key="1">
    <citation type="submission" date="2014-12" db="EMBL/GenBank/DDBJ databases">
        <title>Draft genome sequence of Paenibacillus kamchatkensis strain B-2647.</title>
        <authorList>
            <person name="Karlyshev A.V."/>
            <person name="Kudryashova E.B."/>
        </authorList>
    </citation>
    <scope>NUCLEOTIDE SEQUENCE [LARGE SCALE GENOMIC DNA]</scope>
    <source>
        <strain evidence="1 2">VKM B-2647</strain>
    </source>
</reference>
<keyword evidence="2" id="KW-1185">Reference proteome</keyword>
<protein>
    <submittedName>
        <fullName evidence="1">Uncharacterized protein</fullName>
    </submittedName>
</protein>
<name>A0ABR5AAZ4_9BACL</name>
<gene>
    <name evidence="1" type="ORF">SD70_29335</name>
</gene>
<organism evidence="1 2">
    <name type="scientific">Gordoniibacillus kamchatkensis</name>
    <dbReference type="NCBI Taxonomy" id="1590651"/>
    <lineage>
        <taxon>Bacteria</taxon>
        <taxon>Bacillati</taxon>
        <taxon>Bacillota</taxon>
        <taxon>Bacilli</taxon>
        <taxon>Bacillales</taxon>
        <taxon>Paenibacillaceae</taxon>
        <taxon>Gordoniibacillus</taxon>
    </lineage>
</organism>
<evidence type="ECO:0000313" key="1">
    <source>
        <dbReference type="EMBL" id="KIL38003.1"/>
    </source>
</evidence>
<proteinExistence type="predicted"/>
<dbReference type="Proteomes" id="UP000031967">
    <property type="component" value="Unassembled WGS sequence"/>
</dbReference>
<dbReference type="EMBL" id="JXAK01000083">
    <property type="protein sequence ID" value="KIL38003.1"/>
    <property type="molecule type" value="Genomic_DNA"/>
</dbReference>
<evidence type="ECO:0000313" key="2">
    <source>
        <dbReference type="Proteomes" id="UP000031967"/>
    </source>
</evidence>
<sequence length="66" mass="7699">MTMEFRWGRGSDLEKIHVQAARDLIAIRELVANSERLHRDLMRRHFGKAADSVHEGHGQLLPYVIY</sequence>